<sequence length="422" mass="48748">MREERDDNPFSWYRWQYDSAGRLLVQDGSLPGQEQWRWDAAGNPLEGSAEKVTHNRLTQLNGIRWRYDIHGRTVEKDNGQTRWHYRYDGEHRLTEVISQPRDRNKPQTQVNFRYDPLGRRISKTRRQMLGGQPTGKPVTTRFVWEGFRLLQEVHGDVPLTYVYSDQDSYDPLARIDGVDAPEIFWFHCQPNGTPERMTDIEGQVRWDAVNSAWGKLLRESETQVSGYSQNLRMQGQYLDRETGLHYNLFRYYDPDCGRFTQQDPIGLAGGINLYQYAPNALGWVDPWGLSRCSSSGKYKPGTILGRTVYKNTVDIHPGVPKSVHPSVHPSIKAKVKDGWTNVDLMKNGYAPIGTDGKQVNLHHVLGQEPGPMVEILSSTHKLYHKQLHGLIENGGSFRNTPELDRQYNRFRSAYWKLRSLDF</sequence>
<dbReference type="Gene3D" id="2.180.10.10">
    <property type="entry name" value="RHS repeat-associated core"/>
    <property type="match status" value="1"/>
</dbReference>
<name>A0ABX9EX93_9ENTR</name>
<evidence type="ECO:0000259" key="2">
    <source>
        <dbReference type="Pfam" id="PF03527"/>
    </source>
</evidence>
<feature type="domain" description="RHS protein conserved region" evidence="2">
    <location>
        <begin position="183"/>
        <end position="219"/>
    </location>
</feature>
<proteinExistence type="inferred from homology"/>
<protein>
    <recommendedName>
        <fullName evidence="6">LHH domain-containing protein</fullName>
    </recommendedName>
</protein>
<organism evidence="4 5">
    <name type="scientific">Enterobacter kobei</name>
    <dbReference type="NCBI Taxonomy" id="208224"/>
    <lineage>
        <taxon>Bacteria</taxon>
        <taxon>Pseudomonadati</taxon>
        <taxon>Pseudomonadota</taxon>
        <taxon>Gammaproteobacteria</taxon>
        <taxon>Enterobacterales</taxon>
        <taxon>Enterobacteriaceae</taxon>
        <taxon>Enterobacter</taxon>
        <taxon>Enterobacter cloacae complex</taxon>
    </lineage>
</organism>
<dbReference type="InterPro" id="IPR001826">
    <property type="entry name" value="RHS"/>
</dbReference>
<feature type="domain" description="LHH" evidence="3">
    <location>
        <begin position="340"/>
        <end position="419"/>
    </location>
</feature>
<dbReference type="NCBIfam" id="TIGR03696">
    <property type="entry name" value="Rhs_assc_core"/>
    <property type="match status" value="1"/>
</dbReference>
<gene>
    <name evidence="4" type="ORF">DP181_18585</name>
</gene>
<dbReference type="PANTHER" id="PTHR32305">
    <property type="match status" value="1"/>
</dbReference>
<evidence type="ECO:0000313" key="5">
    <source>
        <dbReference type="Proteomes" id="UP000250603"/>
    </source>
</evidence>
<evidence type="ECO:0000256" key="1">
    <source>
        <dbReference type="ARBA" id="ARBA00009455"/>
    </source>
</evidence>
<dbReference type="Pfam" id="PF14411">
    <property type="entry name" value="LHH"/>
    <property type="match status" value="1"/>
</dbReference>
<dbReference type="InterPro" id="IPR026834">
    <property type="entry name" value="LHH"/>
</dbReference>
<reference evidence="4 5" key="1">
    <citation type="submission" date="2018-06" db="EMBL/GenBank/DDBJ databases">
        <title>ACT-28, a chromosomally-encoded AmpC with carbapenemase activity from Enterobacter kobei.</title>
        <authorList>
            <person name="Jousset A.B."/>
            <person name="Oueslati S."/>
            <person name="Bernabeu S."/>
            <person name="Takissian J."/>
            <person name="Creton E."/>
            <person name="Vogel A."/>
            <person name="Cotellon G."/>
            <person name="Bonnin R.A."/>
            <person name="Dortet L."/>
            <person name="Naas T."/>
        </authorList>
    </citation>
    <scope>NUCLEOTIDE SEQUENCE [LARGE SCALE GENOMIC DNA]</scope>
    <source>
        <strain evidence="4 5">149H6</strain>
    </source>
</reference>
<comment type="similarity">
    <text evidence="1">Belongs to the RHS family.</text>
</comment>
<comment type="caution">
    <text evidence="4">The sequence shown here is derived from an EMBL/GenBank/DDBJ whole genome shotgun (WGS) entry which is preliminary data.</text>
</comment>
<evidence type="ECO:0000259" key="3">
    <source>
        <dbReference type="Pfam" id="PF14411"/>
    </source>
</evidence>
<evidence type="ECO:0000313" key="4">
    <source>
        <dbReference type="EMBL" id="RAY22263.1"/>
    </source>
</evidence>
<dbReference type="PANTHER" id="PTHR32305:SF15">
    <property type="entry name" value="PROTEIN RHSA-RELATED"/>
    <property type="match status" value="1"/>
</dbReference>
<dbReference type="PRINTS" id="PR00394">
    <property type="entry name" value="RHSPROTEIN"/>
</dbReference>
<dbReference type="InterPro" id="IPR050708">
    <property type="entry name" value="T6SS_VgrG/RHS"/>
</dbReference>
<dbReference type="EMBL" id="QMCK01000063">
    <property type="protein sequence ID" value="RAY22263.1"/>
    <property type="molecule type" value="Genomic_DNA"/>
</dbReference>
<keyword evidence="5" id="KW-1185">Reference proteome</keyword>
<accession>A0ABX9EX93</accession>
<evidence type="ECO:0008006" key="6">
    <source>
        <dbReference type="Google" id="ProtNLM"/>
    </source>
</evidence>
<dbReference type="Pfam" id="PF03527">
    <property type="entry name" value="RHS"/>
    <property type="match status" value="1"/>
</dbReference>
<dbReference type="InterPro" id="IPR022385">
    <property type="entry name" value="Rhs_assc_core"/>
</dbReference>
<dbReference type="Proteomes" id="UP000250603">
    <property type="component" value="Unassembled WGS sequence"/>
</dbReference>